<keyword evidence="2" id="KW-1185">Reference proteome</keyword>
<comment type="caution">
    <text evidence="1">The sequence shown here is derived from an EMBL/GenBank/DDBJ whole genome shotgun (WGS) entry which is preliminary data.</text>
</comment>
<sequence>MRTYCIDDLTTDDIAAVRARLAEMDLGGGMSGLYWLPVPQHHLTPVQVAHGESCGPFCLALEVDEDALRMELLVRARGMLRCECIAYASPELRAHMIDYLDGLLADLGIAV</sequence>
<evidence type="ECO:0000313" key="1">
    <source>
        <dbReference type="EMBL" id="MBG3877343.1"/>
    </source>
</evidence>
<proteinExistence type="predicted"/>
<dbReference type="EMBL" id="VRYY01000268">
    <property type="protein sequence ID" value="MBG3877343.1"/>
    <property type="molecule type" value="Genomic_DNA"/>
</dbReference>
<accession>A0ABS0J4I8</accession>
<name>A0ABS0J4I8_9BACT</name>
<reference evidence="1 2" key="1">
    <citation type="submission" date="2019-08" db="EMBL/GenBank/DDBJ databases">
        <authorList>
            <person name="Luo N."/>
        </authorList>
    </citation>
    <scope>NUCLEOTIDE SEQUENCE [LARGE SCALE GENOMIC DNA]</scope>
    <source>
        <strain evidence="1 2">NCIMB 9442</strain>
    </source>
</reference>
<dbReference type="Proteomes" id="UP001194469">
    <property type="component" value="Unassembled WGS sequence"/>
</dbReference>
<organism evidence="1 2">
    <name type="scientific">Nitratidesulfovibrio oxamicus</name>
    <dbReference type="NCBI Taxonomy" id="32016"/>
    <lineage>
        <taxon>Bacteria</taxon>
        <taxon>Pseudomonadati</taxon>
        <taxon>Thermodesulfobacteriota</taxon>
        <taxon>Desulfovibrionia</taxon>
        <taxon>Desulfovibrionales</taxon>
        <taxon>Desulfovibrionaceae</taxon>
        <taxon>Nitratidesulfovibrio</taxon>
    </lineage>
</organism>
<gene>
    <name evidence="1" type="ORF">FVW20_10010</name>
</gene>
<protein>
    <submittedName>
        <fullName evidence="1">Uncharacterized protein</fullName>
    </submittedName>
</protein>
<evidence type="ECO:0000313" key="2">
    <source>
        <dbReference type="Proteomes" id="UP001194469"/>
    </source>
</evidence>
<dbReference type="RefSeq" id="WP_196609320.1">
    <property type="nucleotide sequence ID" value="NZ_VRYY01000268.1"/>
</dbReference>